<gene>
    <name evidence="1" type="ORF">VOP03_00665</name>
</gene>
<protein>
    <submittedName>
        <fullName evidence="1">Uncharacterized protein</fullName>
    </submittedName>
</protein>
<dbReference type="RefSeq" id="WP_326276651.1">
    <property type="nucleotide sequence ID" value="NZ_JAYKYV010000001.1"/>
</dbReference>
<proteinExistence type="predicted"/>
<comment type="caution">
    <text evidence="1">The sequence shown here is derived from an EMBL/GenBank/DDBJ whole genome shotgun (WGS) entry which is preliminary data.</text>
</comment>
<reference evidence="1 2" key="1">
    <citation type="submission" date="2024-01" db="EMBL/GenBank/DDBJ databases">
        <title>The strains designed SYSU M86414 and SYSU M84420 isolated from the marine sediment in San Sha City (Hainan Province, China).</title>
        <authorList>
            <person name="Guo D."/>
        </authorList>
    </citation>
    <scope>NUCLEOTIDE SEQUENCE [LARGE SCALE GENOMIC DNA]</scope>
    <source>
        <strain evidence="1 2">SYSU M84420</strain>
    </source>
</reference>
<dbReference type="EMBL" id="JAYMGW010000001">
    <property type="protein sequence ID" value="MEC4263842.1"/>
    <property type="molecule type" value="Genomic_DNA"/>
</dbReference>
<sequence length="329" mass="37640">MTVLRSLWVNGVDSKAVHIGNKTRERDVDVFVSNRRLFIEALKVPETANILHNSLNDPVMGKNLVRVFKLIGCCNLYDKLLDQCDCLINFNDHTPYNVILQEMAKEKRVKTVYIQHASVSINFPSLYHDYNILFSRDSFNKYKNDLGVKSYMLFDTRFSTLDPSDYKNEGTAKRVLICTNMLDDPNKVGELTDSLIDLGYTVTIRPHPADKRKVWGQLNTLKSENASIWEDVGDNGIVVANESSVVLEAIYLDRKVYKAAFFSDSFDNYGYLAQKLLLNQHFSVETLVDAIQKGKIEFNKDKLVFFIGELDNCKERLNNIIDDIKNDIG</sequence>
<keyword evidence="2" id="KW-1185">Reference proteome</keyword>
<organism evidence="1 2">
    <name type="scientific">Flagellimonas halotolerans</name>
    <dbReference type="NCBI Taxonomy" id="3112164"/>
    <lineage>
        <taxon>Bacteria</taxon>
        <taxon>Pseudomonadati</taxon>
        <taxon>Bacteroidota</taxon>
        <taxon>Flavobacteriia</taxon>
        <taxon>Flavobacteriales</taxon>
        <taxon>Flavobacteriaceae</taxon>
        <taxon>Flagellimonas</taxon>
    </lineage>
</organism>
<dbReference type="Proteomes" id="UP001355298">
    <property type="component" value="Unassembled WGS sequence"/>
</dbReference>
<accession>A0ABU6IL58</accession>
<evidence type="ECO:0000313" key="1">
    <source>
        <dbReference type="EMBL" id="MEC4263842.1"/>
    </source>
</evidence>
<evidence type="ECO:0000313" key="2">
    <source>
        <dbReference type="Proteomes" id="UP001355298"/>
    </source>
</evidence>
<name>A0ABU6IL58_9FLAO</name>